<dbReference type="Pfam" id="PF03795">
    <property type="entry name" value="YCII"/>
    <property type="match status" value="1"/>
</dbReference>
<organism evidence="3 4">
    <name type="scientific">Flagellimonas nanhaiensis</name>
    <dbReference type="NCBI Taxonomy" id="2292706"/>
    <lineage>
        <taxon>Bacteria</taxon>
        <taxon>Pseudomonadati</taxon>
        <taxon>Bacteroidota</taxon>
        <taxon>Flavobacteriia</taxon>
        <taxon>Flavobacteriales</taxon>
        <taxon>Flavobacteriaceae</taxon>
        <taxon>Flagellimonas</taxon>
    </lineage>
</organism>
<sequence>MSNFLYLFRGGYGEYNQLSEEEKGNLTQEWIVWLERLKEQGKLIEGLPLSQEGKVVRKRGELITNGPFAEGAEVIGGYTIIVAKDMDEAFLLSQNNPHAAFTDASLEIREIVNIDDHS</sequence>
<proteinExistence type="inferred from homology"/>
<keyword evidence="4" id="KW-1185">Reference proteome</keyword>
<evidence type="ECO:0000256" key="1">
    <source>
        <dbReference type="ARBA" id="ARBA00007689"/>
    </source>
</evidence>
<dbReference type="SUPFAM" id="SSF54909">
    <property type="entry name" value="Dimeric alpha+beta barrel"/>
    <property type="match status" value="1"/>
</dbReference>
<feature type="domain" description="YCII-related" evidence="2">
    <location>
        <begin position="14"/>
        <end position="112"/>
    </location>
</feature>
<dbReference type="Gene3D" id="3.30.70.1060">
    <property type="entry name" value="Dimeric alpha+beta barrel"/>
    <property type="match status" value="1"/>
</dbReference>
<dbReference type="RefSeq" id="WP_116184584.1">
    <property type="nucleotide sequence ID" value="NZ_QTJX01000002.1"/>
</dbReference>
<dbReference type="InterPro" id="IPR005545">
    <property type="entry name" value="YCII"/>
</dbReference>
<name>A0A371JRA9_9FLAO</name>
<evidence type="ECO:0000313" key="3">
    <source>
        <dbReference type="EMBL" id="RDY59973.1"/>
    </source>
</evidence>
<dbReference type="PANTHER" id="PTHR35174:SF3">
    <property type="entry name" value="BLL7171 PROTEIN"/>
    <property type="match status" value="1"/>
</dbReference>
<dbReference type="OrthoDB" id="7782105at2"/>
<comment type="caution">
    <text evidence="3">The sequence shown here is derived from an EMBL/GenBank/DDBJ whole genome shotgun (WGS) entry which is preliminary data.</text>
</comment>
<dbReference type="AlphaFoldDB" id="A0A371JRA9"/>
<dbReference type="PANTHER" id="PTHR35174">
    <property type="entry name" value="BLL7171 PROTEIN-RELATED"/>
    <property type="match status" value="1"/>
</dbReference>
<dbReference type="Proteomes" id="UP000261828">
    <property type="component" value="Unassembled WGS sequence"/>
</dbReference>
<dbReference type="InterPro" id="IPR011008">
    <property type="entry name" value="Dimeric_a/b-barrel"/>
</dbReference>
<evidence type="ECO:0000313" key="4">
    <source>
        <dbReference type="Proteomes" id="UP000261828"/>
    </source>
</evidence>
<protein>
    <recommendedName>
        <fullName evidence="2">YCII-related domain-containing protein</fullName>
    </recommendedName>
</protein>
<gene>
    <name evidence="3" type="ORF">DX873_11545</name>
</gene>
<dbReference type="EMBL" id="QTJX01000002">
    <property type="protein sequence ID" value="RDY59973.1"/>
    <property type="molecule type" value="Genomic_DNA"/>
</dbReference>
<comment type="similarity">
    <text evidence="1">Belongs to the YciI family.</text>
</comment>
<accession>A0A371JRA9</accession>
<evidence type="ECO:0000259" key="2">
    <source>
        <dbReference type="Pfam" id="PF03795"/>
    </source>
</evidence>
<reference evidence="3 4" key="1">
    <citation type="submission" date="2018-08" db="EMBL/GenBank/DDBJ databases">
        <title>Muricauda nanhaiensis sp. nov., isolated from seawater of the South China Sea.</title>
        <authorList>
            <person name="Dang Y."/>
        </authorList>
    </citation>
    <scope>NUCLEOTIDE SEQUENCE [LARGE SCALE GENOMIC DNA]</scope>
    <source>
        <strain evidence="3 4">SM1704</strain>
    </source>
</reference>